<dbReference type="InterPro" id="IPR020904">
    <property type="entry name" value="Sc_DH/Rdtase_CS"/>
</dbReference>
<dbReference type="STRING" id="1921010.MMIC_P0107"/>
<dbReference type="AlphaFoldDB" id="A0A1L8CJT3"/>
<keyword evidence="4 12" id="KW-0444">Lipid biosynthesis</keyword>
<evidence type="ECO:0000256" key="5">
    <source>
        <dbReference type="ARBA" id="ARBA00022832"/>
    </source>
</evidence>
<evidence type="ECO:0000259" key="13">
    <source>
        <dbReference type="SMART" id="SM00822"/>
    </source>
</evidence>
<comment type="function">
    <text evidence="12">Catalyzes the NADPH-dependent reduction of beta-ketoacyl-ACP substrates to beta-hydroxyacyl-ACP products, the first reductive step in the elongation cycle of fatty acid biosynthesis.</text>
</comment>
<dbReference type="Pfam" id="PF13561">
    <property type="entry name" value="adh_short_C2"/>
    <property type="match status" value="1"/>
</dbReference>
<sequence>MSDSKTALVTGASRGIGFVVASKLAEAGFNLAICGTRQETIDQAAEKIRAASGVEVLARAVDVSDREQIQGFVQETAKHFGSLNVMVNNAGITRDNLSMRMKEDEWNAVIDTNLSSVFNAMQAALKPMMRARGGRIINISSVVAGMGNPGQLNYCASKGGVEAMTRSLAREVGSRNITINAVAPGFIATDMTADLGDDAHAKLSEQIPLGRLGQPEDIAAAVCFLASDSAGYITGHVLHVNGGMYM</sequence>
<keyword evidence="7 12" id="KW-0560">Oxidoreductase</keyword>
<feature type="active site" description="Proton acceptor" evidence="10">
    <location>
        <position position="154"/>
    </location>
</feature>
<reference evidence="14 15" key="1">
    <citation type="journal article" date="2017" name="Arch. Microbiol.">
        <title>Mariprofundus micogutta sp. nov., a novel iron-oxidizing zetaproteobacterium isolated from a deep-sea hydrothermal field at the Bayonnaise knoll of the Izu-Ogasawara arc, and a description of Mariprofundales ord. nov. and Zetaproteobacteria classis nov.</title>
        <authorList>
            <person name="Makita H."/>
            <person name="Tanaka E."/>
            <person name="Mitsunobu S."/>
            <person name="Miyazaki M."/>
            <person name="Nunoura T."/>
            <person name="Uematsu K."/>
            <person name="Takaki Y."/>
            <person name="Nishi S."/>
            <person name="Shimamura S."/>
            <person name="Takai K."/>
        </authorList>
    </citation>
    <scope>NUCLEOTIDE SEQUENCE [LARGE SCALE GENOMIC DNA]</scope>
    <source>
        <strain evidence="14 15">ET2</strain>
    </source>
</reference>
<dbReference type="EC" id="1.1.1.100" evidence="3 12"/>
<comment type="catalytic activity">
    <reaction evidence="12">
        <text>a (3R)-hydroxyacyl-[ACP] + NADP(+) = a 3-oxoacyl-[ACP] + NADPH + H(+)</text>
        <dbReference type="Rhea" id="RHEA:17397"/>
        <dbReference type="Rhea" id="RHEA-COMP:9916"/>
        <dbReference type="Rhea" id="RHEA-COMP:9945"/>
        <dbReference type="ChEBI" id="CHEBI:15378"/>
        <dbReference type="ChEBI" id="CHEBI:57783"/>
        <dbReference type="ChEBI" id="CHEBI:58349"/>
        <dbReference type="ChEBI" id="CHEBI:78776"/>
        <dbReference type="ChEBI" id="CHEBI:78827"/>
        <dbReference type="EC" id="1.1.1.100"/>
    </reaction>
</comment>
<feature type="binding site" evidence="11">
    <location>
        <position position="89"/>
    </location>
    <ligand>
        <name>NADP(+)</name>
        <dbReference type="ChEBI" id="CHEBI:58349"/>
    </ligand>
</feature>
<keyword evidence="9 12" id="KW-0275">Fatty acid biosynthesis</keyword>
<evidence type="ECO:0000313" key="14">
    <source>
        <dbReference type="EMBL" id="GAV19178.1"/>
    </source>
</evidence>
<dbReference type="NCBIfam" id="NF004197">
    <property type="entry name" value="PRK05653.1-1"/>
    <property type="match status" value="1"/>
</dbReference>
<evidence type="ECO:0000256" key="6">
    <source>
        <dbReference type="ARBA" id="ARBA00022857"/>
    </source>
</evidence>
<dbReference type="EMBL" id="BDFD01000001">
    <property type="protein sequence ID" value="GAV19178.1"/>
    <property type="molecule type" value="Genomic_DNA"/>
</dbReference>
<comment type="subunit">
    <text evidence="12">Homotetramer.</text>
</comment>
<dbReference type="InterPro" id="IPR057326">
    <property type="entry name" value="KR_dom"/>
</dbReference>
<evidence type="ECO:0000256" key="11">
    <source>
        <dbReference type="PIRSR" id="PIRSR611284-2"/>
    </source>
</evidence>
<evidence type="ECO:0000256" key="9">
    <source>
        <dbReference type="ARBA" id="ARBA00023160"/>
    </source>
</evidence>
<dbReference type="InterPro" id="IPR002347">
    <property type="entry name" value="SDR_fam"/>
</dbReference>
<evidence type="ECO:0000256" key="4">
    <source>
        <dbReference type="ARBA" id="ARBA00022516"/>
    </source>
</evidence>
<name>A0A1L8CJT3_9PROT</name>
<organism evidence="14 15">
    <name type="scientific">Mariprofundus micogutta</name>
    <dbReference type="NCBI Taxonomy" id="1921010"/>
    <lineage>
        <taxon>Bacteria</taxon>
        <taxon>Pseudomonadati</taxon>
        <taxon>Pseudomonadota</taxon>
        <taxon>Candidatius Mariprofundia</taxon>
        <taxon>Mariprofundales</taxon>
        <taxon>Mariprofundaceae</taxon>
        <taxon>Mariprofundus</taxon>
    </lineage>
</organism>
<comment type="pathway">
    <text evidence="1 12">Lipid metabolism; fatty acid biosynthesis.</text>
</comment>
<keyword evidence="5 12" id="KW-0276">Fatty acid metabolism</keyword>
<feature type="binding site" evidence="11">
    <location>
        <position position="187"/>
    </location>
    <ligand>
        <name>NADP(+)</name>
        <dbReference type="ChEBI" id="CHEBI:58349"/>
    </ligand>
</feature>
<keyword evidence="6 11" id="KW-0521">NADP</keyword>
<dbReference type="NCBIfam" id="TIGR01830">
    <property type="entry name" value="3oxo_ACP_reduc"/>
    <property type="match status" value="1"/>
</dbReference>
<dbReference type="Gene3D" id="3.40.50.720">
    <property type="entry name" value="NAD(P)-binding Rossmann-like Domain"/>
    <property type="match status" value="1"/>
</dbReference>
<dbReference type="SUPFAM" id="SSF51735">
    <property type="entry name" value="NAD(P)-binding Rossmann-fold domains"/>
    <property type="match status" value="1"/>
</dbReference>
<gene>
    <name evidence="14" type="ORF">MMIC_P0107</name>
</gene>
<dbReference type="PRINTS" id="PR00081">
    <property type="entry name" value="GDHRDH"/>
</dbReference>
<dbReference type="GO" id="GO:0030497">
    <property type="term" value="P:fatty acid elongation"/>
    <property type="evidence" value="ECO:0007669"/>
    <property type="project" value="UniProtKB-ARBA"/>
</dbReference>
<dbReference type="InterPro" id="IPR050259">
    <property type="entry name" value="SDR"/>
</dbReference>
<dbReference type="GO" id="GO:0051287">
    <property type="term" value="F:NAD binding"/>
    <property type="evidence" value="ECO:0007669"/>
    <property type="project" value="UniProtKB-UniRule"/>
</dbReference>
<dbReference type="Proteomes" id="UP000231632">
    <property type="component" value="Unassembled WGS sequence"/>
</dbReference>
<feature type="domain" description="Ketoreductase" evidence="13">
    <location>
        <begin position="5"/>
        <end position="185"/>
    </location>
</feature>
<dbReference type="PROSITE" id="PS00061">
    <property type="entry name" value="ADH_SHORT"/>
    <property type="match status" value="1"/>
</dbReference>
<dbReference type="PANTHER" id="PTHR42879">
    <property type="entry name" value="3-OXOACYL-(ACYL-CARRIER-PROTEIN) REDUCTASE"/>
    <property type="match status" value="1"/>
</dbReference>
<evidence type="ECO:0000256" key="7">
    <source>
        <dbReference type="ARBA" id="ARBA00023002"/>
    </source>
</evidence>
<comment type="caution">
    <text evidence="14">The sequence shown here is derived from an EMBL/GenBank/DDBJ whole genome shotgun (WGS) entry which is preliminary data.</text>
</comment>
<dbReference type="NCBIfam" id="NF009466">
    <property type="entry name" value="PRK12826.1-2"/>
    <property type="match status" value="1"/>
</dbReference>
<dbReference type="PRINTS" id="PR00080">
    <property type="entry name" value="SDRFAMILY"/>
</dbReference>
<dbReference type="UniPathway" id="UPA00094"/>
<feature type="binding site" evidence="11">
    <location>
        <begin position="154"/>
        <end position="158"/>
    </location>
    <ligand>
        <name>NADP(+)</name>
        <dbReference type="ChEBI" id="CHEBI:58349"/>
    </ligand>
</feature>
<dbReference type="InterPro" id="IPR036291">
    <property type="entry name" value="NAD(P)-bd_dom_sf"/>
</dbReference>
<dbReference type="PANTHER" id="PTHR42879:SF2">
    <property type="entry name" value="3-OXOACYL-[ACYL-CARRIER-PROTEIN] REDUCTASE FABG"/>
    <property type="match status" value="1"/>
</dbReference>
<dbReference type="CDD" id="cd05333">
    <property type="entry name" value="BKR_SDR_c"/>
    <property type="match status" value="1"/>
</dbReference>
<comment type="similarity">
    <text evidence="2 12">Belongs to the short-chain dehydrogenases/reductases (SDR) family.</text>
</comment>
<dbReference type="OrthoDB" id="5290686at2"/>
<dbReference type="FunFam" id="3.40.50.720:FF:000037">
    <property type="entry name" value="3-oxoacyl-[acyl-carrier-protein] reductase FabG"/>
    <property type="match status" value="1"/>
</dbReference>
<feature type="binding site" evidence="11">
    <location>
        <position position="36"/>
    </location>
    <ligand>
        <name>NADP(+)</name>
        <dbReference type="ChEBI" id="CHEBI:58349"/>
    </ligand>
</feature>
<dbReference type="GO" id="GO:0004316">
    <property type="term" value="F:3-oxoacyl-[acyl-carrier-protein] reductase (NADPH) activity"/>
    <property type="evidence" value="ECO:0007669"/>
    <property type="project" value="UniProtKB-UniRule"/>
</dbReference>
<accession>A0A1L8CJT3</accession>
<evidence type="ECO:0000256" key="3">
    <source>
        <dbReference type="ARBA" id="ARBA00012948"/>
    </source>
</evidence>
<proteinExistence type="inferred from homology"/>
<dbReference type="RefSeq" id="WP_072658373.1">
    <property type="nucleotide sequence ID" value="NZ_BDFD01000001.1"/>
</dbReference>
<keyword evidence="8 12" id="KW-0443">Lipid metabolism</keyword>
<evidence type="ECO:0000256" key="1">
    <source>
        <dbReference type="ARBA" id="ARBA00005194"/>
    </source>
</evidence>
<evidence type="ECO:0000256" key="2">
    <source>
        <dbReference type="ARBA" id="ARBA00006484"/>
    </source>
</evidence>
<dbReference type="SMART" id="SM00822">
    <property type="entry name" value="PKS_KR"/>
    <property type="match status" value="1"/>
</dbReference>
<dbReference type="NCBIfam" id="NF005559">
    <property type="entry name" value="PRK07231.1"/>
    <property type="match status" value="1"/>
</dbReference>
<feature type="binding site" evidence="11">
    <location>
        <begin position="11"/>
        <end position="14"/>
    </location>
    <ligand>
        <name>NADP(+)</name>
        <dbReference type="ChEBI" id="CHEBI:58349"/>
    </ligand>
</feature>
<evidence type="ECO:0000256" key="12">
    <source>
        <dbReference type="RuleBase" id="RU366074"/>
    </source>
</evidence>
<dbReference type="InterPro" id="IPR011284">
    <property type="entry name" value="3oxo_ACP_reduc"/>
</dbReference>
<evidence type="ECO:0000313" key="15">
    <source>
        <dbReference type="Proteomes" id="UP000231632"/>
    </source>
</evidence>
<evidence type="ECO:0000256" key="8">
    <source>
        <dbReference type="ARBA" id="ARBA00023098"/>
    </source>
</evidence>
<keyword evidence="15" id="KW-1185">Reference proteome</keyword>
<evidence type="ECO:0000256" key="10">
    <source>
        <dbReference type="PIRSR" id="PIRSR611284-1"/>
    </source>
</evidence>
<protein>
    <recommendedName>
        <fullName evidence="3 12">3-oxoacyl-[acyl-carrier-protein] reductase</fullName>
        <ecNumber evidence="3 12">1.1.1.100</ecNumber>
    </recommendedName>
</protein>